<organism evidence="1 2">
    <name type="scientific">Phytophthora nicotianae P1976</name>
    <dbReference type="NCBI Taxonomy" id="1317066"/>
    <lineage>
        <taxon>Eukaryota</taxon>
        <taxon>Sar</taxon>
        <taxon>Stramenopiles</taxon>
        <taxon>Oomycota</taxon>
        <taxon>Peronosporomycetes</taxon>
        <taxon>Peronosporales</taxon>
        <taxon>Peronosporaceae</taxon>
        <taxon>Phytophthora</taxon>
    </lineage>
</organism>
<dbReference type="Proteomes" id="UP000028582">
    <property type="component" value="Unassembled WGS sequence"/>
</dbReference>
<accession>A0A080ZEY5</accession>
<gene>
    <name evidence="1" type="ORF">F444_17458</name>
</gene>
<reference evidence="1 2" key="1">
    <citation type="submission" date="2013-11" db="EMBL/GenBank/DDBJ databases">
        <title>The Genome Sequence of Phytophthora parasitica P1976.</title>
        <authorList>
            <consortium name="The Broad Institute Genomics Platform"/>
            <person name="Russ C."/>
            <person name="Tyler B."/>
            <person name="Panabieres F."/>
            <person name="Shan W."/>
            <person name="Tripathy S."/>
            <person name="Grunwald N."/>
            <person name="Machado M."/>
            <person name="Johnson C.S."/>
            <person name="Walker B."/>
            <person name="Young S."/>
            <person name="Zeng Q."/>
            <person name="Gargeya S."/>
            <person name="Fitzgerald M."/>
            <person name="Haas B."/>
            <person name="Abouelleil A."/>
            <person name="Allen A.W."/>
            <person name="Alvarado L."/>
            <person name="Arachchi H.M."/>
            <person name="Berlin A.M."/>
            <person name="Chapman S.B."/>
            <person name="Gainer-Dewar J."/>
            <person name="Goldberg J."/>
            <person name="Griggs A."/>
            <person name="Gujja S."/>
            <person name="Hansen M."/>
            <person name="Howarth C."/>
            <person name="Imamovic A."/>
            <person name="Ireland A."/>
            <person name="Larimer J."/>
            <person name="McCowan C."/>
            <person name="Murphy C."/>
            <person name="Pearson M."/>
            <person name="Poon T.W."/>
            <person name="Priest M."/>
            <person name="Roberts A."/>
            <person name="Saif S."/>
            <person name="Shea T."/>
            <person name="Sisk P."/>
            <person name="Sykes S."/>
            <person name="Wortman J."/>
            <person name="Nusbaum C."/>
            <person name="Birren B."/>
        </authorList>
    </citation>
    <scope>NUCLEOTIDE SEQUENCE [LARGE SCALE GENOMIC DNA]</scope>
    <source>
        <strain evidence="1 2">P1976</strain>
    </source>
</reference>
<dbReference type="AlphaFoldDB" id="A0A080ZEY5"/>
<feature type="non-terminal residue" evidence="1">
    <location>
        <position position="1"/>
    </location>
</feature>
<protein>
    <submittedName>
        <fullName evidence="1">Uncharacterized protein</fullName>
    </submittedName>
</protein>
<comment type="caution">
    <text evidence="1">The sequence shown here is derived from an EMBL/GenBank/DDBJ whole genome shotgun (WGS) entry which is preliminary data.</text>
</comment>
<name>A0A080ZEY5_PHYNI</name>
<sequence>GNVSKPELPDGQLMKRDIEHRIDMKDPSTAVWYLLQKRKAEIDKWVREMDAKDQPSRSTDVLYAETCWMAYFLRLSVPQQQQCTDDTQGRRLRLREASEAAKIPSFFLPQLCTRHSIVSLGLPARQRWSRHGSERLSQNCGSRLSSVELDDLMTCVVYAHQSTGTQSAWSVSWLALEGASGCAAMNTRCSKDSGPGEGSARRQR</sequence>
<evidence type="ECO:0000313" key="1">
    <source>
        <dbReference type="EMBL" id="ETO65196.1"/>
    </source>
</evidence>
<dbReference type="EMBL" id="ANJA01003213">
    <property type="protein sequence ID" value="ETO65196.1"/>
    <property type="molecule type" value="Genomic_DNA"/>
</dbReference>
<proteinExistence type="predicted"/>
<evidence type="ECO:0000313" key="2">
    <source>
        <dbReference type="Proteomes" id="UP000028582"/>
    </source>
</evidence>